<proteinExistence type="predicted"/>
<evidence type="ECO:0000313" key="1">
    <source>
        <dbReference type="EMBL" id="PIM95940.1"/>
    </source>
</evidence>
<dbReference type="SUPFAM" id="SSF52402">
    <property type="entry name" value="Adenine nucleotide alpha hydrolases-like"/>
    <property type="match status" value="1"/>
</dbReference>
<keyword evidence="2" id="KW-1185">Reference proteome</keyword>
<evidence type="ECO:0000313" key="2">
    <source>
        <dbReference type="Proteomes" id="UP000228979"/>
    </source>
</evidence>
<dbReference type="Gene3D" id="3.40.50.620">
    <property type="entry name" value="HUPs"/>
    <property type="match status" value="1"/>
</dbReference>
<gene>
    <name evidence="1" type="primary">mnmA</name>
    <name evidence="1" type="ORF">trycra_31</name>
</gene>
<name>A0ABX4MGR1_9HYPH</name>
<protein>
    <submittedName>
        <fullName evidence="1">tRNA-specific 2-thiouridylase</fullName>
        <ecNumber evidence="1">2.8.1.-</ecNumber>
    </submittedName>
</protein>
<dbReference type="EMBL" id="NXGP01000012">
    <property type="protein sequence ID" value="PIM95940.1"/>
    <property type="molecule type" value="Genomic_DNA"/>
</dbReference>
<dbReference type="Pfam" id="PF03054">
    <property type="entry name" value="tRNA_Me_trans"/>
    <property type="match status" value="1"/>
</dbReference>
<dbReference type="GO" id="GO:0016740">
    <property type="term" value="F:transferase activity"/>
    <property type="evidence" value="ECO:0007669"/>
    <property type="project" value="UniProtKB-KW"/>
</dbReference>
<keyword evidence="1" id="KW-0808">Transferase</keyword>
<dbReference type="Proteomes" id="UP000228979">
    <property type="component" value="Unassembled WGS sequence"/>
</dbReference>
<comment type="caution">
    <text evidence="1">The sequence shown here is derived from an EMBL/GenBank/DDBJ whole genome shotgun (WGS) entry which is preliminary data.</text>
</comment>
<dbReference type="InterPro" id="IPR014729">
    <property type="entry name" value="Rossmann-like_a/b/a_fold"/>
</dbReference>
<organism evidence="1 2">
    <name type="scientific">Candidatus Hodgkinia cicadicola</name>
    <dbReference type="NCBI Taxonomy" id="573658"/>
    <lineage>
        <taxon>Bacteria</taxon>
        <taxon>Pseudomonadati</taxon>
        <taxon>Pseudomonadota</taxon>
        <taxon>Alphaproteobacteria</taxon>
        <taxon>Hyphomicrobiales</taxon>
        <taxon>Candidatus Hodgkinia</taxon>
    </lineage>
</organism>
<sequence length="283" mass="33848">MLRIVWSSGGIDSRMVYAILKTRYNIIECWNFENQLASFVNLFYQNYQITLRIVLFQDRLINLIYKRNIRDKIIERIPCLLCNTDIKTPLGYLIQNITNCKSYSGHYIRKITWLNNILNSLFLNKSQQYFKILLSYKIWYFPLGFIKKDNIKLIARYLKIDIKESMNLCYFKQTFKTIRTNRFGCIVQNNKLDQNWTSHLSIKYITDVSNIKYINSIPISMKSTSSLYRISKWGITWNQNKLTEMRQIGNLYECSNYNTIIERRENIVSNNVKYCARLITSNR</sequence>
<reference evidence="1" key="1">
    <citation type="submission" date="2017-09" db="EMBL/GenBank/DDBJ databases">
        <authorList>
            <person name="Campbell M.A."/>
            <person name="Lukasik P."/>
            <person name="Simon C."/>
            <person name="McCutcheon J.P."/>
        </authorList>
    </citation>
    <scope>NUCLEOTIDE SEQUENCE [LARGE SCALE GENOMIC DNA]</scope>
    <source>
        <strain evidence="1">TRYCRA</strain>
    </source>
</reference>
<accession>A0ABX4MGR1</accession>
<dbReference type="EC" id="2.8.1.-" evidence="1"/>